<reference evidence="3 4" key="1">
    <citation type="submission" date="2015-11" db="EMBL/GenBank/DDBJ databases">
        <title>Solirubrum puertoriconensis gen. nov. an environmental bacteria isolated in Puerto Rico.</title>
        <authorList>
            <person name="Cuebas-Irizarry M.F."/>
            <person name="Montalvo-Rodriguez R."/>
        </authorList>
    </citation>
    <scope>NUCLEOTIDE SEQUENCE [LARGE SCALE GENOMIC DNA]</scope>
    <source>
        <strain evidence="3 4">MC1A</strain>
    </source>
</reference>
<dbReference type="Gene3D" id="1.20.144.10">
    <property type="entry name" value="Phosphatidic acid phosphatase type 2/haloperoxidase"/>
    <property type="match status" value="1"/>
</dbReference>
<keyword evidence="1" id="KW-0812">Transmembrane</keyword>
<dbReference type="PANTHER" id="PTHR14969:SF13">
    <property type="entry name" value="AT30094P"/>
    <property type="match status" value="1"/>
</dbReference>
<feature type="transmembrane region" description="Helical" evidence="1">
    <location>
        <begin position="79"/>
        <end position="98"/>
    </location>
</feature>
<organism evidence="3 4">
    <name type="scientific">Solirubrum puertoriconensis</name>
    <dbReference type="NCBI Taxonomy" id="1751427"/>
    <lineage>
        <taxon>Bacteria</taxon>
        <taxon>Pseudomonadati</taxon>
        <taxon>Bacteroidota</taxon>
        <taxon>Cytophagia</taxon>
        <taxon>Cytophagales</taxon>
    </lineage>
</organism>
<comment type="caution">
    <text evidence="3">The sequence shown here is derived from an EMBL/GenBank/DDBJ whole genome shotgun (WGS) entry which is preliminary data.</text>
</comment>
<evidence type="ECO:0000313" key="3">
    <source>
        <dbReference type="EMBL" id="KUG07936.1"/>
    </source>
</evidence>
<dbReference type="Proteomes" id="UP000054223">
    <property type="component" value="Unassembled WGS sequence"/>
</dbReference>
<sequence>MFLPLLVPPFIHPKAMLPTFDRVILEWLNQYVHQSALLDTCLDFLSYNNLLKGVIFTVVLWWTWFKCGDTPSGNACRSIVIGVLAGCFVGMAATRMLTHAFPERPRPLHNTEMQLEPVHPQLLADSADNSSFPSDHATIFFALATGMLFLSRPIGIASLLYVVFFICVPRLYLGLHYPTDLVAGGIIGVATAVAANLPAVRQRYWLPIVQWHYKHPSPFYVGFFLMSYQLDELFAGVRQLMHFVANLI</sequence>
<dbReference type="SUPFAM" id="SSF48317">
    <property type="entry name" value="Acid phosphatase/Vanadium-dependent haloperoxidase"/>
    <property type="match status" value="1"/>
</dbReference>
<evidence type="ECO:0000259" key="2">
    <source>
        <dbReference type="SMART" id="SM00014"/>
    </source>
</evidence>
<feature type="domain" description="Phosphatidic acid phosphatase type 2/haloperoxidase" evidence="2">
    <location>
        <begin position="80"/>
        <end position="196"/>
    </location>
</feature>
<dbReference type="InterPro" id="IPR036938">
    <property type="entry name" value="PAP2/HPO_sf"/>
</dbReference>
<dbReference type="AlphaFoldDB" id="A0A9X0L4T5"/>
<evidence type="ECO:0000313" key="4">
    <source>
        <dbReference type="Proteomes" id="UP000054223"/>
    </source>
</evidence>
<dbReference type="PANTHER" id="PTHR14969">
    <property type="entry name" value="SPHINGOSINE-1-PHOSPHATE PHOSPHOHYDROLASE"/>
    <property type="match status" value="1"/>
</dbReference>
<proteinExistence type="predicted"/>
<keyword evidence="4" id="KW-1185">Reference proteome</keyword>
<name>A0A9X0L4T5_SOLP1</name>
<dbReference type="SMART" id="SM00014">
    <property type="entry name" value="acidPPc"/>
    <property type="match status" value="1"/>
</dbReference>
<gene>
    <name evidence="3" type="ORF">ASU33_06920</name>
</gene>
<feature type="transmembrane region" description="Helical" evidence="1">
    <location>
        <begin position="180"/>
        <end position="199"/>
    </location>
</feature>
<keyword evidence="1" id="KW-0472">Membrane</keyword>
<dbReference type="EMBL" id="LNAL01000006">
    <property type="protein sequence ID" value="KUG07936.1"/>
    <property type="molecule type" value="Genomic_DNA"/>
</dbReference>
<dbReference type="InterPro" id="IPR000326">
    <property type="entry name" value="PAP2/HPO"/>
</dbReference>
<accession>A0A9X0L4T5</accession>
<dbReference type="Pfam" id="PF01569">
    <property type="entry name" value="PAP2"/>
    <property type="match status" value="1"/>
</dbReference>
<feature type="transmembrane region" description="Helical" evidence="1">
    <location>
        <begin position="139"/>
        <end position="168"/>
    </location>
</feature>
<protein>
    <recommendedName>
        <fullName evidence="2">Phosphatidic acid phosphatase type 2/haloperoxidase domain-containing protein</fullName>
    </recommendedName>
</protein>
<feature type="transmembrane region" description="Helical" evidence="1">
    <location>
        <begin position="50"/>
        <end position="67"/>
    </location>
</feature>
<evidence type="ECO:0000256" key="1">
    <source>
        <dbReference type="SAM" id="Phobius"/>
    </source>
</evidence>
<keyword evidence="1" id="KW-1133">Transmembrane helix</keyword>